<organism evidence="1 2">
    <name type="scientific">Flavobacterium album</name>
    <dbReference type="NCBI Taxonomy" id="2175091"/>
    <lineage>
        <taxon>Bacteria</taxon>
        <taxon>Pseudomonadati</taxon>
        <taxon>Bacteroidota</taxon>
        <taxon>Flavobacteriia</taxon>
        <taxon>Flavobacteriales</taxon>
        <taxon>Flavobacteriaceae</taxon>
        <taxon>Flavobacterium</taxon>
    </lineage>
</organism>
<dbReference type="EMBL" id="CP029186">
    <property type="protein sequence ID" value="AWH84272.1"/>
    <property type="molecule type" value="Genomic_DNA"/>
</dbReference>
<evidence type="ECO:0000313" key="2">
    <source>
        <dbReference type="Proteomes" id="UP000244929"/>
    </source>
</evidence>
<name>A0A2S1QV34_9FLAO</name>
<dbReference type="SUPFAM" id="SSF56024">
    <property type="entry name" value="Phospholipase D/nuclease"/>
    <property type="match status" value="1"/>
</dbReference>
<sequence length="296" mass="35087">MTKFITGKELADAIYDIIWEAEKTLLIVSPFIKLDDYFKNLFDRHLNNHKLHIIIVFGKNENDVKRSLSKDDFDFFKKFPTISIIYVPNLHAKYYGNEKKGMVTSINLYDHSFKNNIEFGMFTEQTLLTQLGSNQDLVAWNNCIDIAENNDVVFIKRPVYQEKKFIVSIGKNFIKSDVLLDYTDHFYSFLRTKYKPRRLHEFPDEFDEASMTRPVRDEDEMPKQKTEQRQSYNKVDYGFCIRTGQSIPFNPNQPMSRDAWRTWNQFGNWDFPERFCHKTGKPSNGKTSMRNPVLYN</sequence>
<dbReference type="KEGG" id="falb:HYN59_03700"/>
<evidence type="ECO:0008006" key="3">
    <source>
        <dbReference type="Google" id="ProtNLM"/>
    </source>
</evidence>
<accession>A0A2S1QV34</accession>
<keyword evidence="2" id="KW-1185">Reference proteome</keyword>
<dbReference type="RefSeq" id="WP_108776981.1">
    <property type="nucleotide sequence ID" value="NZ_CP029186.1"/>
</dbReference>
<dbReference type="Proteomes" id="UP000244929">
    <property type="component" value="Chromosome"/>
</dbReference>
<proteinExistence type="predicted"/>
<reference evidence="1 2" key="1">
    <citation type="submission" date="2018-04" db="EMBL/GenBank/DDBJ databases">
        <title>Genome sequencing of Flavobacterium sp. HYN0059.</title>
        <authorList>
            <person name="Yi H."/>
            <person name="Baek C."/>
        </authorList>
    </citation>
    <scope>NUCLEOTIDE SEQUENCE [LARGE SCALE GENOMIC DNA]</scope>
    <source>
        <strain evidence="1 2">HYN0059</strain>
    </source>
</reference>
<dbReference type="Gene3D" id="3.30.870.10">
    <property type="entry name" value="Endonuclease Chain A"/>
    <property type="match status" value="1"/>
</dbReference>
<dbReference type="OrthoDB" id="5500241at2"/>
<gene>
    <name evidence="1" type="ORF">HYN59_03700</name>
</gene>
<evidence type="ECO:0000313" key="1">
    <source>
        <dbReference type="EMBL" id="AWH84272.1"/>
    </source>
</evidence>
<protein>
    <recommendedName>
        <fullName evidence="3">Phospholipase D-like domain-containing protein</fullName>
    </recommendedName>
</protein>
<dbReference type="AlphaFoldDB" id="A0A2S1QV34"/>